<dbReference type="Pfam" id="PF03265">
    <property type="entry name" value="DNase_II"/>
    <property type="match status" value="1"/>
</dbReference>
<evidence type="ECO:0000313" key="5">
    <source>
        <dbReference type="Proteomes" id="UP000271098"/>
    </source>
</evidence>
<sequence length="107" mass="11838">MFCGVGLDFVGLVTVLVTVHLTSSQFSCRNRDGVSVDWFVGYKLPNSGKFPTEYPGATFLYADEASENWGNPENLNSSQSAIAATLSQYYKRRGDKVCYFSKFIPSS</sequence>
<keyword evidence="2" id="KW-0378">Hydrolase</keyword>
<protein>
    <submittedName>
        <fullName evidence="6">COesterase domain-containing protein</fullName>
    </submittedName>
</protein>
<dbReference type="Proteomes" id="UP000271098">
    <property type="component" value="Unassembled WGS sequence"/>
</dbReference>
<accession>A0A183DLP1</accession>
<gene>
    <name evidence="4" type="ORF">GPUH_LOCUS9630</name>
</gene>
<dbReference type="GO" id="GO:0006309">
    <property type="term" value="P:apoptotic DNA fragmentation"/>
    <property type="evidence" value="ECO:0007669"/>
    <property type="project" value="TreeGrafter"/>
</dbReference>
<dbReference type="PANTHER" id="PTHR10858">
    <property type="entry name" value="DEOXYRIBONUCLEASE II"/>
    <property type="match status" value="1"/>
</dbReference>
<name>A0A183DLP1_9BILA</name>
<dbReference type="WBParaSite" id="GPUH_0000964301-mRNA-1">
    <property type="protein sequence ID" value="GPUH_0000964301-mRNA-1"/>
    <property type="gene ID" value="GPUH_0000964301"/>
</dbReference>
<dbReference type="InterPro" id="IPR004947">
    <property type="entry name" value="DNase_II"/>
</dbReference>
<evidence type="ECO:0000256" key="1">
    <source>
        <dbReference type="ARBA" id="ARBA00007527"/>
    </source>
</evidence>
<reference evidence="6" key="1">
    <citation type="submission" date="2016-06" db="UniProtKB">
        <authorList>
            <consortium name="WormBaseParasite"/>
        </authorList>
    </citation>
    <scope>IDENTIFICATION</scope>
</reference>
<dbReference type="AlphaFoldDB" id="A0A183DLP1"/>
<reference evidence="4 5" key="2">
    <citation type="submission" date="2018-11" db="EMBL/GenBank/DDBJ databases">
        <authorList>
            <consortium name="Pathogen Informatics"/>
        </authorList>
    </citation>
    <scope>NUCLEOTIDE SEQUENCE [LARGE SCALE GENOMIC DNA]</scope>
</reference>
<organism evidence="6">
    <name type="scientific">Gongylonema pulchrum</name>
    <dbReference type="NCBI Taxonomy" id="637853"/>
    <lineage>
        <taxon>Eukaryota</taxon>
        <taxon>Metazoa</taxon>
        <taxon>Ecdysozoa</taxon>
        <taxon>Nematoda</taxon>
        <taxon>Chromadorea</taxon>
        <taxon>Rhabditida</taxon>
        <taxon>Spirurina</taxon>
        <taxon>Spiruromorpha</taxon>
        <taxon>Spiruroidea</taxon>
        <taxon>Gongylonematidae</taxon>
        <taxon>Gongylonema</taxon>
    </lineage>
</organism>
<evidence type="ECO:0000313" key="6">
    <source>
        <dbReference type="WBParaSite" id="GPUH_0000964301-mRNA-1"/>
    </source>
</evidence>
<keyword evidence="3" id="KW-0732">Signal</keyword>
<evidence type="ECO:0000256" key="2">
    <source>
        <dbReference type="ARBA" id="ARBA00022801"/>
    </source>
</evidence>
<dbReference type="PANTHER" id="PTHR10858:SF30">
    <property type="entry name" value="CELL-DEATH-RELATED NUCLEASE 7"/>
    <property type="match status" value="1"/>
</dbReference>
<keyword evidence="5" id="KW-1185">Reference proteome</keyword>
<dbReference type="EMBL" id="UYRT01032397">
    <property type="protein sequence ID" value="VDK74973.1"/>
    <property type="molecule type" value="Genomic_DNA"/>
</dbReference>
<evidence type="ECO:0000256" key="3">
    <source>
        <dbReference type="SAM" id="SignalP"/>
    </source>
</evidence>
<comment type="similarity">
    <text evidence="1">Belongs to the DNase II family.</text>
</comment>
<proteinExistence type="inferred from homology"/>
<dbReference type="GO" id="GO:0004531">
    <property type="term" value="F:deoxyribonuclease II activity"/>
    <property type="evidence" value="ECO:0007669"/>
    <property type="project" value="InterPro"/>
</dbReference>
<evidence type="ECO:0000313" key="4">
    <source>
        <dbReference type="EMBL" id="VDK74973.1"/>
    </source>
</evidence>
<feature type="chain" id="PRO_5043138766" evidence="3">
    <location>
        <begin position="25"/>
        <end position="107"/>
    </location>
</feature>
<dbReference type="OrthoDB" id="10261598at2759"/>
<feature type="signal peptide" evidence="3">
    <location>
        <begin position="1"/>
        <end position="24"/>
    </location>
</feature>